<dbReference type="STRING" id="1802555.A2755_01725"/>
<organism evidence="1 2">
    <name type="scientific">Candidatus Wolfebacteria bacterium RIFCSPHIGHO2_01_FULL_48_22</name>
    <dbReference type="NCBI Taxonomy" id="1802555"/>
    <lineage>
        <taxon>Bacteria</taxon>
        <taxon>Candidatus Wolfeibacteriota</taxon>
    </lineage>
</organism>
<dbReference type="GO" id="GO:0004803">
    <property type="term" value="F:transposase activity"/>
    <property type="evidence" value="ECO:0007669"/>
    <property type="project" value="InterPro"/>
</dbReference>
<comment type="caution">
    <text evidence="1">The sequence shown here is derived from an EMBL/GenBank/DDBJ whole genome shotgun (WGS) entry which is preliminary data.</text>
</comment>
<dbReference type="EMBL" id="MGIP01000014">
    <property type="protein sequence ID" value="OGM90904.1"/>
    <property type="molecule type" value="Genomic_DNA"/>
</dbReference>
<dbReference type="GO" id="GO:0003677">
    <property type="term" value="F:DNA binding"/>
    <property type="evidence" value="ECO:0007669"/>
    <property type="project" value="InterPro"/>
</dbReference>
<gene>
    <name evidence="1" type="ORF">A2755_01725</name>
</gene>
<name>A0A1F8DQL6_9BACT</name>
<evidence type="ECO:0000313" key="1">
    <source>
        <dbReference type="EMBL" id="OGM90904.1"/>
    </source>
</evidence>
<dbReference type="InterPro" id="IPR009057">
    <property type="entry name" value="Homeodomain-like_sf"/>
</dbReference>
<evidence type="ECO:0008006" key="3">
    <source>
        <dbReference type="Google" id="ProtNLM"/>
    </source>
</evidence>
<reference evidence="1 2" key="1">
    <citation type="journal article" date="2016" name="Nat. Commun.">
        <title>Thousands of microbial genomes shed light on interconnected biogeochemical processes in an aquifer system.</title>
        <authorList>
            <person name="Anantharaman K."/>
            <person name="Brown C.T."/>
            <person name="Hug L.A."/>
            <person name="Sharon I."/>
            <person name="Castelle C.J."/>
            <person name="Probst A.J."/>
            <person name="Thomas B.C."/>
            <person name="Singh A."/>
            <person name="Wilkins M.J."/>
            <person name="Karaoz U."/>
            <person name="Brodie E.L."/>
            <person name="Williams K.H."/>
            <person name="Hubbard S.S."/>
            <person name="Banfield J.F."/>
        </authorList>
    </citation>
    <scope>NUCLEOTIDE SEQUENCE [LARGE SCALE GENOMIC DNA]</scope>
</reference>
<dbReference type="Pfam" id="PF01527">
    <property type="entry name" value="HTH_Tnp_1"/>
    <property type="match status" value="1"/>
</dbReference>
<dbReference type="AlphaFoldDB" id="A0A1F8DQL6"/>
<dbReference type="SUPFAM" id="SSF46689">
    <property type="entry name" value="Homeodomain-like"/>
    <property type="match status" value="1"/>
</dbReference>
<dbReference type="Proteomes" id="UP000177029">
    <property type="component" value="Unassembled WGS sequence"/>
</dbReference>
<protein>
    <recommendedName>
        <fullName evidence="3">HTH psq-type domain-containing protein</fullName>
    </recommendedName>
</protein>
<accession>A0A1F8DQL6</accession>
<sequence length="203" mass="23553">MKKTHRIAPEIKEQILKRIKEEGAPVAQAAKEHGISEPTIYSWLGKGLKEVPTLAELVKLKRQNEELLALVGELKFGGLAKVFNTLKKVIDDKAYWDMSEIEKLSTPKQKYIEHFAGKLKKPMDKVENKFHSFDSWIVTDINTASLIREWLDKLSRFPLALLTHECEWLQENDEHPDTWDTEVRNMLDLYKKDGIVVLIDCHF</sequence>
<dbReference type="GO" id="GO:0006313">
    <property type="term" value="P:DNA transposition"/>
    <property type="evidence" value="ECO:0007669"/>
    <property type="project" value="InterPro"/>
</dbReference>
<dbReference type="InterPro" id="IPR002514">
    <property type="entry name" value="Transposase_8"/>
</dbReference>
<proteinExistence type="predicted"/>
<evidence type="ECO:0000313" key="2">
    <source>
        <dbReference type="Proteomes" id="UP000177029"/>
    </source>
</evidence>